<comment type="caution">
    <text evidence="3">The sequence shown here is derived from an EMBL/GenBank/DDBJ whole genome shotgun (WGS) entry which is preliminary data.</text>
</comment>
<dbReference type="Gene3D" id="1.10.10.1400">
    <property type="entry name" value="Terminase, small subunit, N-terminal DNA-binding domain, HTH motif"/>
    <property type="match status" value="1"/>
</dbReference>
<dbReference type="Proteomes" id="UP001595386">
    <property type="component" value="Unassembled WGS sequence"/>
</dbReference>
<evidence type="ECO:0000313" key="4">
    <source>
        <dbReference type="Proteomes" id="UP001595386"/>
    </source>
</evidence>
<evidence type="ECO:0000256" key="2">
    <source>
        <dbReference type="ARBA" id="ARBA00023219"/>
    </source>
</evidence>
<protein>
    <submittedName>
        <fullName evidence="3">Terminase small subunit</fullName>
    </submittedName>
</protein>
<keyword evidence="1" id="KW-1188">Viral release from host cell</keyword>
<keyword evidence="2" id="KW-0231">Viral genome packaging</keyword>
<organism evidence="3 4">
    <name type="scientific">Halomonas tibetensis</name>
    <dbReference type="NCBI Taxonomy" id="2259590"/>
    <lineage>
        <taxon>Bacteria</taxon>
        <taxon>Pseudomonadati</taxon>
        <taxon>Pseudomonadota</taxon>
        <taxon>Gammaproteobacteria</taxon>
        <taxon>Oceanospirillales</taxon>
        <taxon>Halomonadaceae</taxon>
        <taxon>Halomonas</taxon>
    </lineage>
</organism>
<dbReference type="Pfam" id="PF03592">
    <property type="entry name" value="Terminase_2"/>
    <property type="match status" value="1"/>
</dbReference>
<name>A0ABV7B8Y5_9GAMM</name>
<dbReference type="InterPro" id="IPR005335">
    <property type="entry name" value="Terminase_ssu"/>
</dbReference>
<proteinExistence type="predicted"/>
<dbReference type="InterPro" id="IPR052404">
    <property type="entry name" value="SPP1-like_terminase"/>
</dbReference>
<dbReference type="EMBL" id="JBHRSQ010000020">
    <property type="protein sequence ID" value="MFC2993361.1"/>
    <property type="molecule type" value="Genomic_DNA"/>
</dbReference>
<sequence length="176" mass="20065">MPNVSLPPKQSRFVEEYLLDLNATQAAIRAGYSTKTAYRTGADLLKKPQVLQLLDQHKTERSRRVQMDADHVLQRLGEIDEMDVVDILDDDGRVLPIKQWPKVWRQTISGIEVTEMADGSGEGRQAVGLLKKIRWPDKQKNLEMVGRHVYVQAWKERHELSGGVTLTHEEALELLS</sequence>
<dbReference type="PANTHER" id="PTHR41328:SF2">
    <property type="entry name" value="TERMINASE SMALL SUBUNIT"/>
    <property type="match status" value="1"/>
</dbReference>
<dbReference type="PANTHER" id="PTHR41328">
    <property type="entry name" value="TERMINASE SMALL SUBUNIT-RELATED"/>
    <property type="match status" value="1"/>
</dbReference>
<gene>
    <name evidence="3" type="ORF">ACFODV_15155</name>
</gene>
<reference evidence="4" key="1">
    <citation type="journal article" date="2019" name="Int. J. Syst. Evol. Microbiol.">
        <title>The Global Catalogue of Microorganisms (GCM) 10K type strain sequencing project: providing services to taxonomists for standard genome sequencing and annotation.</title>
        <authorList>
            <consortium name="The Broad Institute Genomics Platform"/>
            <consortium name="The Broad Institute Genome Sequencing Center for Infectious Disease"/>
            <person name="Wu L."/>
            <person name="Ma J."/>
        </authorList>
    </citation>
    <scope>NUCLEOTIDE SEQUENCE [LARGE SCALE GENOMIC DNA]</scope>
    <source>
        <strain evidence="4">KCTC 52660</strain>
    </source>
</reference>
<dbReference type="RefSeq" id="WP_379760900.1">
    <property type="nucleotide sequence ID" value="NZ_JBHRSQ010000020.1"/>
</dbReference>
<evidence type="ECO:0000256" key="1">
    <source>
        <dbReference type="ARBA" id="ARBA00022612"/>
    </source>
</evidence>
<keyword evidence="4" id="KW-1185">Reference proteome</keyword>
<accession>A0ABV7B8Y5</accession>
<evidence type="ECO:0000313" key="3">
    <source>
        <dbReference type="EMBL" id="MFC2993361.1"/>
    </source>
</evidence>
<dbReference type="InterPro" id="IPR038713">
    <property type="entry name" value="Terminase_Gp1_N_sf"/>
</dbReference>